<organism evidence="1 2">
    <name type="scientific">Fodinicola feengrottensis</name>
    <dbReference type="NCBI Taxonomy" id="435914"/>
    <lineage>
        <taxon>Bacteria</taxon>
        <taxon>Bacillati</taxon>
        <taxon>Actinomycetota</taxon>
        <taxon>Actinomycetes</taxon>
        <taxon>Mycobacteriales</taxon>
        <taxon>Fodinicola</taxon>
    </lineage>
</organism>
<accession>A0ABN2IBD0</accession>
<reference evidence="1 2" key="1">
    <citation type="journal article" date="2019" name="Int. J. Syst. Evol. Microbiol.">
        <title>The Global Catalogue of Microorganisms (GCM) 10K type strain sequencing project: providing services to taxonomists for standard genome sequencing and annotation.</title>
        <authorList>
            <consortium name="The Broad Institute Genomics Platform"/>
            <consortium name="The Broad Institute Genome Sequencing Center for Infectious Disease"/>
            <person name="Wu L."/>
            <person name="Ma J."/>
        </authorList>
    </citation>
    <scope>NUCLEOTIDE SEQUENCE [LARGE SCALE GENOMIC DNA]</scope>
    <source>
        <strain evidence="1 2">JCM 14718</strain>
    </source>
</reference>
<comment type="caution">
    <text evidence="1">The sequence shown here is derived from an EMBL/GenBank/DDBJ whole genome shotgun (WGS) entry which is preliminary data.</text>
</comment>
<name>A0ABN2IBD0_9ACTN</name>
<dbReference type="EMBL" id="BAAANY010000023">
    <property type="protein sequence ID" value="GAA1701748.1"/>
    <property type="molecule type" value="Genomic_DNA"/>
</dbReference>
<keyword evidence="2" id="KW-1185">Reference proteome</keyword>
<evidence type="ECO:0000313" key="2">
    <source>
        <dbReference type="Proteomes" id="UP001500618"/>
    </source>
</evidence>
<dbReference type="Proteomes" id="UP001500618">
    <property type="component" value="Unassembled WGS sequence"/>
</dbReference>
<proteinExistence type="predicted"/>
<evidence type="ECO:0000313" key="1">
    <source>
        <dbReference type="EMBL" id="GAA1701748.1"/>
    </source>
</evidence>
<protein>
    <submittedName>
        <fullName evidence="1">Uncharacterized protein</fullName>
    </submittedName>
</protein>
<gene>
    <name evidence="1" type="ORF">GCM10009765_59180</name>
</gene>
<dbReference type="RefSeq" id="WP_344313570.1">
    <property type="nucleotide sequence ID" value="NZ_BAAANY010000023.1"/>
</dbReference>
<sequence>MSDTGGTMEVAREYWGVRMARRGYDANKDLNDPDGWGRWYQGQLQKTAEARGLHWEVAASKVYDVPRGMTWPNVQKQLDEIIAATPLQPDMGRVAEYTRYLKEKYNDGNHGLPMSDRRWPGYDPGL</sequence>